<protein>
    <submittedName>
        <fullName evidence="4">Fatty-acyl-CoA synthase</fullName>
    </submittedName>
</protein>
<dbReference type="Gene3D" id="3.40.50.12780">
    <property type="entry name" value="N-terminal domain of ligase-like"/>
    <property type="match status" value="1"/>
</dbReference>
<dbReference type="AlphaFoldDB" id="A0A3N1GDK2"/>
<reference evidence="4 5" key="1">
    <citation type="submission" date="2018-11" db="EMBL/GenBank/DDBJ databases">
        <title>Sequencing the genomes of 1000 actinobacteria strains.</title>
        <authorList>
            <person name="Klenk H.-P."/>
        </authorList>
    </citation>
    <scope>NUCLEOTIDE SEQUENCE [LARGE SCALE GENOMIC DNA]</scope>
    <source>
        <strain evidence="4 5">DSM 43634</strain>
    </source>
</reference>
<evidence type="ECO:0000256" key="1">
    <source>
        <dbReference type="ARBA" id="ARBA00006432"/>
    </source>
</evidence>
<organism evidence="4 5">
    <name type="scientific">Couchioplanes caeruleus</name>
    <dbReference type="NCBI Taxonomy" id="56438"/>
    <lineage>
        <taxon>Bacteria</taxon>
        <taxon>Bacillati</taxon>
        <taxon>Actinomycetota</taxon>
        <taxon>Actinomycetes</taxon>
        <taxon>Micromonosporales</taxon>
        <taxon>Micromonosporaceae</taxon>
        <taxon>Couchioplanes</taxon>
    </lineage>
</organism>
<dbReference type="PANTHER" id="PTHR22754:SF32">
    <property type="entry name" value="DISCO-INTERACTING PROTEIN 2"/>
    <property type="match status" value="1"/>
</dbReference>
<proteinExistence type="inferred from homology"/>
<dbReference type="GO" id="GO:0006633">
    <property type="term" value="P:fatty acid biosynthetic process"/>
    <property type="evidence" value="ECO:0007669"/>
    <property type="project" value="TreeGrafter"/>
</dbReference>
<dbReference type="EMBL" id="RJKL01000001">
    <property type="protein sequence ID" value="ROP28340.1"/>
    <property type="molecule type" value="Genomic_DNA"/>
</dbReference>
<dbReference type="InterPro" id="IPR000873">
    <property type="entry name" value="AMP-dep_synth/lig_dom"/>
</dbReference>
<comment type="caution">
    <text evidence="4">The sequence shown here is derived from an EMBL/GenBank/DDBJ whole genome shotgun (WGS) entry which is preliminary data.</text>
</comment>
<dbReference type="GO" id="GO:0005886">
    <property type="term" value="C:plasma membrane"/>
    <property type="evidence" value="ECO:0007669"/>
    <property type="project" value="TreeGrafter"/>
</dbReference>
<feature type="compositionally biased region" description="Pro residues" evidence="2">
    <location>
        <begin position="571"/>
        <end position="581"/>
    </location>
</feature>
<dbReference type="Gene3D" id="3.30.300.30">
    <property type="match status" value="1"/>
</dbReference>
<dbReference type="GO" id="GO:0070566">
    <property type="term" value="F:adenylyltransferase activity"/>
    <property type="evidence" value="ECO:0007669"/>
    <property type="project" value="TreeGrafter"/>
</dbReference>
<dbReference type="Pfam" id="PF00501">
    <property type="entry name" value="AMP-binding"/>
    <property type="match status" value="1"/>
</dbReference>
<feature type="region of interest" description="Disordered" evidence="2">
    <location>
        <begin position="548"/>
        <end position="581"/>
    </location>
</feature>
<sequence length="581" mass="59824">MTSTASTDPATVVDLVAQRRGGRGTLTVLGGDAVVRSVTWAAVHDRARRLMTLLRGHGVGPGSRVGLLADTGVGLVTAIQGVWLSGAAVTILPMPVRRADAAYVAHLRRTIADGRLGLVLVGVPLAGLRPELAAAAPTADLDAAVADAAVYEPATPATPAPDDLAVLQYTSGSTRQPRGVPVTHGNLAANLASIRVATRHAEVHGCLLSWLPLYHDMGLVGFAVLPMSCGCPLVLQPPAVFATRPLGWLEAVAAYRATATAAPNFAWGLATRLLDALPRHDTGLRLDSLRFALTGGEPVDPVLMTRFAAAARRHGLDPSVLTCGYGLAEATLAVSFSRPGAGLEFDVVDPDELELRGYAVPADGPRPGRALARLGPPVPGCRLRVVHRVTGRPLGERRVGHVEVAGASVVRGYWGEPPAPPGGWRATGDLGYLADGELVVCGREKDVLFAAGRNVYPQDVEAVAGEVPGVRPGGVAAFAVPDDAVGSGHRLAGDRLAGDRLAVAVESRAWSDGPTAAAVRSAVTAAVAAELGLTPTVVAVLAPGRLGRTSSGKLQRAETRRQFLAGELEPESPPAGPAGAP</sequence>
<accession>A0A3N1GDK2</accession>
<evidence type="ECO:0000313" key="5">
    <source>
        <dbReference type="Proteomes" id="UP000271683"/>
    </source>
</evidence>
<dbReference type="InterPro" id="IPR042099">
    <property type="entry name" value="ANL_N_sf"/>
</dbReference>
<gene>
    <name evidence="4" type="ORF">EDD30_1088</name>
</gene>
<comment type="similarity">
    <text evidence="1">Belongs to the ATP-dependent AMP-binding enzyme family.</text>
</comment>
<feature type="domain" description="AMP-dependent synthetase/ligase" evidence="3">
    <location>
        <begin position="35"/>
        <end position="414"/>
    </location>
</feature>
<evidence type="ECO:0000256" key="2">
    <source>
        <dbReference type="SAM" id="MobiDB-lite"/>
    </source>
</evidence>
<dbReference type="RefSeq" id="WP_170208251.1">
    <property type="nucleotide sequence ID" value="NZ_RJKL01000001.1"/>
</dbReference>
<dbReference type="Proteomes" id="UP000271683">
    <property type="component" value="Unassembled WGS sequence"/>
</dbReference>
<dbReference type="PANTHER" id="PTHR22754">
    <property type="entry name" value="DISCO-INTERACTING PROTEIN 2 DIP2 -RELATED"/>
    <property type="match status" value="1"/>
</dbReference>
<dbReference type="InterPro" id="IPR045851">
    <property type="entry name" value="AMP-bd_C_sf"/>
</dbReference>
<name>A0A3N1GDK2_9ACTN</name>
<evidence type="ECO:0000259" key="3">
    <source>
        <dbReference type="Pfam" id="PF00501"/>
    </source>
</evidence>
<evidence type="ECO:0000313" key="4">
    <source>
        <dbReference type="EMBL" id="ROP28340.1"/>
    </source>
</evidence>
<dbReference type="SUPFAM" id="SSF56801">
    <property type="entry name" value="Acetyl-CoA synthetase-like"/>
    <property type="match status" value="1"/>
</dbReference>